<accession>A0A4U1C787</accession>
<keyword evidence="1" id="KW-0175">Coiled coil</keyword>
<protein>
    <recommendedName>
        <fullName evidence="2">Tape measure protein N-terminal domain-containing protein</fullName>
    </recommendedName>
</protein>
<dbReference type="RefSeq" id="WP_136876410.1">
    <property type="nucleotide sequence ID" value="NZ_SWBO01000004.1"/>
</dbReference>
<gene>
    <name evidence="3" type="ORF">FA045_08255</name>
</gene>
<dbReference type="OrthoDB" id="1414895at2"/>
<dbReference type="NCBIfam" id="TIGR02675">
    <property type="entry name" value="tape_meas_nterm"/>
    <property type="match status" value="1"/>
</dbReference>
<feature type="coiled-coil region" evidence="1">
    <location>
        <begin position="69"/>
        <end position="127"/>
    </location>
</feature>
<dbReference type="Proteomes" id="UP000310477">
    <property type="component" value="Unassembled WGS sequence"/>
</dbReference>
<dbReference type="InterPro" id="IPR013491">
    <property type="entry name" value="Tape_meas_N"/>
</dbReference>
<evidence type="ECO:0000259" key="2">
    <source>
        <dbReference type="Pfam" id="PF20155"/>
    </source>
</evidence>
<feature type="domain" description="Tape measure protein N-terminal" evidence="2">
    <location>
        <begin position="228"/>
        <end position="407"/>
    </location>
</feature>
<organism evidence="3 4">
    <name type="scientific">Pedobacter cryotolerans</name>
    <dbReference type="NCBI Taxonomy" id="2571270"/>
    <lineage>
        <taxon>Bacteria</taxon>
        <taxon>Pseudomonadati</taxon>
        <taxon>Bacteroidota</taxon>
        <taxon>Sphingobacteriia</taxon>
        <taxon>Sphingobacteriales</taxon>
        <taxon>Sphingobacteriaceae</taxon>
        <taxon>Pedobacter</taxon>
    </lineage>
</organism>
<evidence type="ECO:0000313" key="4">
    <source>
        <dbReference type="Proteomes" id="UP000310477"/>
    </source>
</evidence>
<feature type="coiled-coil region" evidence="1">
    <location>
        <begin position="951"/>
        <end position="985"/>
    </location>
</feature>
<dbReference type="EMBL" id="SWBO01000004">
    <property type="protein sequence ID" value="TKC01227.1"/>
    <property type="molecule type" value="Genomic_DNA"/>
</dbReference>
<sequence>MAKGLRVAGGTELNYTFNMSIAEAMKKAEQMKKVFREMNDAASKGVNSGPSTTSTSNFTKAQLALQDTLRKARLELTALKLEEQRLANQQAASGAATAELTRKITENRLAQQELTKAARAAREANRATAGSYKEAQDRLAALGKEIKNTTGGFNSQSPALKAKIREYNELNEKLKKFDASMGNHQRKVGSYQQAINGAAGSLAAWATGFLSIGTILGKTFEQSLKSDAIRTSLEFTFGSVDLADAKLEQLAATADRLGVNYNALTTSYKSFTGAVIASNFNFEEGERIFNAVTGAASRLKLSSEDTEGALRALQQMISKGNVQAEELRGQLGERIPGAFSIASRAMGVTESQLNKMLQRGEVLAADLLPKLATELEKTFNTNSTDQVDGLSAAWQRLTNVFSTTVGESTNINRFFTAIVDGVGRATKSIVGMVNSSSWTEFVTRLLTNDDGKTADIVRGINLSGDRGEKTVTKALNLEVDKADAKTILTTYEEVKIAYNNAKKALDGYKASVAKGTLQDGGKRSVKSLSDTVDLLNSQMTRLKRFIPDSPTITPGKTAKQLSEEKAEAKKAETEYKRIIKSRNDLQKDIDDLVKKSANKQLSENEQEKQSVTDKYEALREKAKEYYKTIEGYKNKKGLGLNISKLNDAESNDLALVNDKQAAEALEKSLSIQKKYFEEYEEFKDKFGKQKADERFASNINTERTYLETLKELEDKLLNGDSKAKGGADSEKNAAQLKTIQDAIKVEIEEEQKKNDDLLLEFQTYADKRQAIQEKYLAIAEGLRKESRDLEAQNAISTGEEEVNALDKTQIEKMASYQKLFEFLGKRTKQQTLEAAKEYQIELNNFKGSAIEKAKAQKNLDEFIAKLNNDGGKGLNDIVNDLQQISSEFAAINGNIGNIANVLINAAKSYIEVKKGIKDIQDPEKSTTDKIGAGIGIVGAAISVANSVFGYFKGLKAAKEAAKKAMADYQSEAIKGEQEYQSLLRKRELDEVKRGKNSYKSIVDQLELLKKQSPAIEAAYDKIFASLQGGSFVDGVGYKHGTWLRKAKTWDIMASLNGSDYARLEQLYIQGKLKDAAKADFEALKALREELGSAGVSVAELQSQLNELLTGTSAGGLADSLAELFENGKFAAADFGKSFEDIMNKAITNSFKLKVLQDGMQPFFDEFSSLFTNGTPTDAEIDALRAKYIDLAGAFGQQFKDLEKITGQNLSGTGSAKNGSSLVGGFSSASQESINVLAGSTAAVKLQLVTVNSSIVNLAGGKSIGDLYLMAKDSFNTQLQIEQNTRRGAIAGETALTKLDVIAKNTSKAGGYNAQLSGSGLTP</sequence>
<reference evidence="3 4" key="1">
    <citation type="submission" date="2019-04" db="EMBL/GenBank/DDBJ databases">
        <title>Pedobacter sp. AR-2-6 sp. nov., isolated from Arctic soil.</title>
        <authorList>
            <person name="Dahal R.H."/>
            <person name="Kim D.-U."/>
        </authorList>
    </citation>
    <scope>NUCLEOTIDE SEQUENCE [LARGE SCALE GENOMIC DNA]</scope>
    <source>
        <strain evidence="3 4">AR-2-6</strain>
    </source>
</reference>
<evidence type="ECO:0000256" key="1">
    <source>
        <dbReference type="SAM" id="Coils"/>
    </source>
</evidence>
<evidence type="ECO:0000313" key="3">
    <source>
        <dbReference type="EMBL" id="TKC01227.1"/>
    </source>
</evidence>
<keyword evidence="4" id="KW-1185">Reference proteome</keyword>
<dbReference type="Pfam" id="PF20155">
    <property type="entry name" value="TMP_3"/>
    <property type="match status" value="1"/>
</dbReference>
<name>A0A4U1C787_9SPHI</name>
<proteinExistence type="predicted"/>
<dbReference type="PANTHER" id="PTHR23159">
    <property type="entry name" value="CENTROSOMAL PROTEIN 2"/>
    <property type="match status" value="1"/>
</dbReference>
<dbReference type="PANTHER" id="PTHR23159:SF31">
    <property type="entry name" value="CENTROSOME-ASSOCIATED PROTEIN CEP250 ISOFORM X1"/>
    <property type="match status" value="1"/>
</dbReference>
<feature type="coiled-coil region" evidence="1">
    <location>
        <begin position="160"/>
        <end position="187"/>
    </location>
</feature>
<feature type="coiled-coil region" evidence="1">
    <location>
        <begin position="740"/>
        <end position="767"/>
    </location>
</feature>
<feature type="coiled-coil region" evidence="1">
    <location>
        <begin position="558"/>
        <end position="635"/>
    </location>
</feature>
<comment type="caution">
    <text evidence="3">The sequence shown here is derived from an EMBL/GenBank/DDBJ whole genome shotgun (WGS) entry which is preliminary data.</text>
</comment>